<evidence type="ECO:0000256" key="9">
    <source>
        <dbReference type="ARBA" id="ARBA00036662"/>
    </source>
</evidence>
<keyword evidence="5 13" id="KW-0324">Glycolysis</keyword>
<evidence type="ECO:0000256" key="7">
    <source>
        <dbReference type="ARBA" id="ARBA00023270"/>
    </source>
</evidence>
<evidence type="ECO:0000313" key="17">
    <source>
        <dbReference type="Proteomes" id="UP000010556"/>
    </source>
</evidence>
<dbReference type="GO" id="GO:0004332">
    <property type="term" value="F:fructose-bisphosphate aldolase activity"/>
    <property type="evidence" value="ECO:0007669"/>
    <property type="project" value="UniProtKB-EC"/>
</dbReference>
<evidence type="ECO:0000256" key="14">
    <source>
        <dbReference type="RuleBase" id="RU004257"/>
    </source>
</evidence>
<dbReference type="InterPro" id="IPR029768">
    <property type="entry name" value="Aldolase_I_AS"/>
</dbReference>
<dbReference type="Gene3D" id="3.20.20.70">
    <property type="entry name" value="Aldolase class I"/>
    <property type="match status" value="1"/>
</dbReference>
<evidence type="ECO:0000256" key="13">
    <source>
        <dbReference type="RuleBase" id="RU003994"/>
    </source>
</evidence>
<accession>L5M8W7</accession>
<comment type="catalytic activity">
    <reaction evidence="9">
        <text>beta-D-fructose 1,6-bisphosphate = D-glyceraldehyde 3-phosphate + dihydroxyacetone phosphate</text>
        <dbReference type="Rhea" id="RHEA:14729"/>
        <dbReference type="ChEBI" id="CHEBI:32966"/>
        <dbReference type="ChEBI" id="CHEBI:57642"/>
        <dbReference type="ChEBI" id="CHEBI:59776"/>
        <dbReference type="EC" id="4.1.2.13"/>
    </reaction>
    <physiologicalReaction direction="left-to-right" evidence="9">
        <dbReference type="Rhea" id="RHEA:14730"/>
    </physiologicalReaction>
    <physiologicalReaction direction="right-to-left" evidence="9">
        <dbReference type="Rhea" id="RHEA:14731"/>
    </physiologicalReaction>
</comment>
<comment type="function">
    <text evidence="11">Catalyzes the aldol cleavage of fructose 1,6-biphosphate to form two triosephosphates dihydroxyacetone phosphate and D-glyceraldehyde 3-phosphate in glycolysis as well as the reverse stereospecific aldol addition reaction in gluconeogenesis. In fructolysis, metabolizes fructose 1-phosphate derived from the phosphorylation of dietary fructose by fructokinase into dihydroxyacetone phosphate and D-glyceraldehyde. Acts as an adapter independently of its enzymatic activity, exerts a tumor suppressor role by stabilizing the ternary complex with G6PD and TP53 to inhibit G6PD activity and keep oxidative pentose phosphate metabolism in check.</text>
</comment>
<evidence type="ECO:0000256" key="10">
    <source>
        <dbReference type="ARBA" id="ARBA00037915"/>
    </source>
</evidence>
<gene>
    <name evidence="16" type="ORF">MDA_GLEAN10021516</name>
</gene>
<keyword evidence="7" id="KW-0704">Schiff base</keyword>
<dbReference type="PANTHER" id="PTHR11627">
    <property type="entry name" value="FRUCTOSE-BISPHOSPHATE ALDOLASE"/>
    <property type="match status" value="1"/>
</dbReference>
<evidence type="ECO:0000256" key="1">
    <source>
        <dbReference type="ARBA" id="ARBA00004607"/>
    </source>
</evidence>
<dbReference type="FunFam" id="3.20.20.70:FF:000021">
    <property type="entry name" value="Fructose-bisphosphate aldolase"/>
    <property type="match status" value="1"/>
</dbReference>
<dbReference type="Proteomes" id="UP000010556">
    <property type="component" value="Unassembled WGS sequence"/>
</dbReference>
<evidence type="ECO:0000313" key="16">
    <source>
        <dbReference type="EMBL" id="ELK34173.1"/>
    </source>
</evidence>
<evidence type="ECO:0000256" key="6">
    <source>
        <dbReference type="ARBA" id="ARBA00023239"/>
    </source>
</evidence>
<dbReference type="SUPFAM" id="SSF51569">
    <property type="entry name" value="Aldolase"/>
    <property type="match status" value="1"/>
</dbReference>
<evidence type="ECO:0000256" key="3">
    <source>
        <dbReference type="ARBA" id="ARBA00004742"/>
    </source>
</evidence>
<comment type="pathway">
    <text evidence="2 14">Carbohydrate degradation; glycolysis; D-glyceraldehyde 3-phosphate and glycerone phosphate from D-glucose: step 4/4.</text>
</comment>
<dbReference type="AlphaFoldDB" id="L5M8W7"/>
<keyword evidence="6 13" id="KW-0456">Lyase</keyword>
<keyword evidence="17" id="KW-1185">Reference proteome</keyword>
<dbReference type="EC" id="4.1.2.13" evidence="13"/>
<evidence type="ECO:0000256" key="5">
    <source>
        <dbReference type="ARBA" id="ARBA00023152"/>
    </source>
</evidence>
<evidence type="ECO:0000256" key="4">
    <source>
        <dbReference type="ARBA" id="ARBA00010387"/>
    </source>
</evidence>
<dbReference type="InterPro" id="IPR013785">
    <property type="entry name" value="Aldolase_TIM"/>
</dbReference>
<comment type="subcellular location">
    <subcellularLocation>
        <location evidence="1">Cytoplasm</location>
        <location evidence="1">Cytoskeleton</location>
        <location evidence="1">Microtubule organizing center</location>
        <location evidence="1">Centrosome</location>
        <location evidence="1">Centriolar satellite</location>
    </subcellularLocation>
</comment>
<evidence type="ECO:0000256" key="2">
    <source>
        <dbReference type="ARBA" id="ARBA00004714"/>
    </source>
</evidence>
<dbReference type="GO" id="GO:0006096">
    <property type="term" value="P:glycolytic process"/>
    <property type="evidence" value="ECO:0007669"/>
    <property type="project" value="UniProtKB-UniPathway"/>
</dbReference>
<evidence type="ECO:0000256" key="11">
    <source>
        <dbReference type="ARBA" id="ARBA00045914"/>
    </source>
</evidence>
<comment type="similarity">
    <text evidence="4 13">Belongs to the class I fructose-bisphosphate aldolase family.</text>
</comment>
<evidence type="ECO:0000256" key="8">
    <source>
        <dbReference type="ARBA" id="ARBA00036152"/>
    </source>
</evidence>
<sequence length="475" mass="51397">MLMPQEQQQVAPVGGGRTMPSDVLGQSAVHVKRCPAGTGPPGSAYKRTRNGRGPVGLDCTPSCLSHESIRSTASFVQDSPALFSRPVTMAYKFPALTADQKKELSEIAQRIVANGKGILAADESVGTMGNRLQRINVENTEENRRQFREILFTVDNSVSQSIGGVILFHETLYQKDSQGKLFRNILKEKGIVVGIKLDQGTAPLAGTNKETTIQGLDGLSQRCAQYKKDGVDFGKWRAVLRIDNQCPSALAIQENANALARYASICQQNGLVPIVEPEVIPDGDHDMEHCQYVTEKVLAAVYKALNDHHVYLEGTLLKPNMVTAGHACTKKYTPEQVAMATVTALHRTVPAAVPGICFLSGGMSEEDATLNLNAINLCPLPKPWKLSFSYGRALQASALAAWGGKAANKKATQEAFMKRAVPMKVSPDNVHWVFENVALELNRKANCQAAKGKYTSMGSSGAASTQSLFTANYTY</sequence>
<dbReference type="GO" id="GO:0034451">
    <property type="term" value="C:centriolar satellite"/>
    <property type="evidence" value="ECO:0007669"/>
    <property type="project" value="UniProtKB-SubCell"/>
</dbReference>
<proteinExistence type="inferred from homology"/>
<dbReference type="UniPathway" id="UPA00109">
    <property type="reaction ID" value="UER00183"/>
</dbReference>
<comment type="pathway">
    <text evidence="10">Carbohydrate metabolism; fructose metabolism.</text>
</comment>
<evidence type="ECO:0000256" key="15">
    <source>
        <dbReference type="SAM" id="MobiDB-lite"/>
    </source>
</evidence>
<comment type="pathway">
    <text evidence="3">Carbohydrate biosynthesis; gluconeogenesis.</text>
</comment>
<dbReference type="CDD" id="cd00948">
    <property type="entry name" value="FBP_aldolase_I_a"/>
    <property type="match status" value="1"/>
</dbReference>
<evidence type="ECO:0000256" key="12">
    <source>
        <dbReference type="ARBA" id="ARBA00046454"/>
    </source>
</evidence>
<comment type="catalytic activity">
    <reaction evidence="8">
        <text>beta-D-fructose 1-phosphate = D-glyceraldehyde + dihydroxyacetone phosphate</text>
        <dbReference type="Rhea" id="RHEA:30851"/>
        <dbReference type="ChEBI" id="CHEBI:17378"/>
        <dbReference type="ChEBI" id="CHEBI:57642"/>
        <dbReference type="ChEBI" id="CHEBI:138881"/>
    </reaction>
    <physiologicalReaction direction="left-to-right" evidence="8">
        <dbReference type="Rhea" id="RHEA:30852"/>
    </physiologicalReaction>
    <physiologicalReaction direction="right-to-left" evidence="8">
        <dbReference type="Rhea" id="RHEA:30853"/>
    </physiologicalReaction>
</comment>
<reference evidence="17" key="1">
    <citation type="journal article" date="2013" name="Science">
        <title>Comparative analysis of bat genomes provides insight into the evolution of flight and immunity.</title>
        <authorList>
            <person name="Zhang G."/>
            <person name="Cowled C."/>
            <person name="Shi Z."/>
            <person name="Huang Z."/>
            <person name="Bishop-Lilly K.A."/>
            <person name="Fang X."/>
            <person name="Wynne J.W."/>
            <person name="Xiong Z."/>
            <person name="Baker M.L."/>
            <person name="Zhao W."/>
            <person name="Tachedjian M."/>
            <person name="Zhu Y."/>
            <person name="Zhou P."/>
            <person name="Jiang X."/>
            <person name="Ng J."/>
            <person name="Yang L."/>
            <person name="Wu L."/>
            <person name="Xiao J."/>
            <person name="Feng Y."/>
            <person name="Chen Y."/>
            <person name="Sun X."/>
            <person name="Zhang Y."/>
            <person name="Marsh G.A."/>
            <person name="Crameri G."/>
            <person name="Broder C.C."/>
            <person name="Frey K.G."/>
            <person name="Wang L.F."/>
            <person name="Wang J."/>
        </authorList>
    </citation>
    <scope>NUCLEOTIDE SEQUENCE [LARGE SCALE GENOMIC DNA]</scope>
</reference>
<dbReference type="PROSITE" id="PS00158">
    <property type="entry name" value="ALDOLASE_CLASS_I"/>
    <property type="match status" value="1"/>
</dbReference>
<dbReference type="GO" id="GO:0061609">
    <property type="term" value="F:fructose-1-phosphate aldolase activity"/>
    <property type="evidence" value="ECO:0007669"/>
    <property type="project" value="RHEA"/>
</dbReference>
<dbReference type="EMBL" id="KB103229">
    <property type="protein sequence ID" value="ELK34173.1"/>
    <property type="molecule type" value="Genomic_DNA"/>
</dbReference>
<organism evidence="16 17">
    <name type="scientific">Myotis davidii</name>
    <name type="common">David's myotis</name>
    <dbReference type="NCBI Taxonomy" id="225400"/>
    <lineage>
        <taxon>Eukaryota</taxon>
        <taxon>Metazoa</taxon>
        <taxon>Chordata</taxon>
        <taxon>Craniata</taxon>
        <taxon>Vertebrata</taxon>
        <taxon>Euteleostomi</taxon>
        <taxon>Mammalia</taxon>
        <taxon>Eutheria</taxon>
        <taxon>Laurasiatheria</taxon>
        <taxon>Chiroptera</taxon>
        <taxon>Yangochiroptera</taxon>
        <taxon>Vespertilionidae</taxon>
        <taxon>Myotis</taxon>
    </lineage>
</organism>
<dbReference type="eggNOG" id="KOG1557">
    <property type="taxonomic scope" value="Eukaryota"/>
</dbReference>
<dbReference type="Pfam" id="PF00274">
    <property type="entry name" value="Glycolytic"/>
    <property type="match status" value="1"/>
</dbReference>
<comment type="subunit">
    <text evidence="12">Homotetramer. Interacts with BBS1, BBS2, BBS4 and BBS7. Forms a ternary complex with G6PD and TP53; this interaction is direct.</text>
</comment>
<name>L5M8W7_MYODS</name>
<dbReference type="NCBIfam" id="NF033379">
    <property type="entry name" value="FrucBisAld_I"/>
    <property type="match status" value="1"/>
</dbReference>
<protein>
    <recommendedName>
        <fullName evidence="13">Fructose-bisphosphate aldolase</fullName>
        <ecNumber evidence="13">4.1.2.13</ecNumber>
    </recommendedName>
</protein>
<feature type="region of interest" description="Disordered" evidence="15">
    <location>
        <begin position="1"/>
        <end position="52"/>
    </location>
</feature>
<dbReference type="InterPro" id="IPR000741">
    <property type="entry name" value="FBA_I"/>
</dbReference>
<feature type="compositionally biased region" description="Polar residues" evidence="15">
    <location>
        <begin position="1"/>
        <end position="10"/>
    </location>
</feature>